<evidence type="ECO:0000313" key="1">
    <source>
        <dbReference type="EMBL" id="GEU37585.1"/>
    </source>
</evidence>
<organism evidence="1">
    <name type="scientific">Tanacetum cinerariifolium</name>
    <name type="common">Dalmatian daisy</name>
    <name type="synonym">Chrysanthemum cinerariifolium</name>
    <dbReference type="NCBI Taxonomy" id="118510"/>
    <lineage>
        <taxon>Eukaryota</taxon>
        <taxon>Viridiplantae</taxon>
        <taxon>Streptophyta</taxon>
        <taxon>Embryophyta</taxon>
        <taxon>Tracheophyta</taxon>
        <taxon>Spermatophyta</taxon>
        <taxon>Magnoliopsida</taxon>
        <taxon>eudicotyledons</taxon>
        <taxon>Gunneridae</taxon>
        <taxon>Pentapetalae</taxon>
        <taxon>asterids</taxon>
        <taxon>campanulids</taxon>
        <taxon>Asterales</taxon>
        <taxon>Asteraceae</taxon>
        <taxon>Asteroideae</taxon>
        <taxon>Anthemideae</taxon>
        <taxon>Anthemidinae</taxon>
        <taxon>Tanacetum</taxon>
    </lineage>
</organism>
<comment type="caution">
    <text evidence="1">The sequence shown here is derived from an EMBL/GenBank/DDBJ whole genome shotgun (WGS) entry which is preliminary data.</text>
</comment>
<accession>A0A6L2JNW9</accession>
<name>A0A6L2JNW9_TANCI</name>
<sequence>MSSSPKPTVEYLDDLDCFNDFENEFSAIVYNDGLTSKPDLEIETPEMAEAGFGAYWDGSDRVIPDKGDLRDYWTEISSDRDFLGLAPSYVLIQYPMRRLCHRMIAFSISGMGKHLRRNAEGRKSRARLSGGHFIGRMAAHFELVSDGELRGLRVVSRELSNLIPSL</sequence>
<dbReference type="AlphaFoldDB" id="A0A6L2JNW9"/>
<proteinExistence type="predicted"/>
<gene>
    <name evidence="1" type="ORF">Tci_009563</name>
</gene>
<dbReference type="EMBL" id="BKCJ010000947">
    <property type="protein sequence ID" value="GEU37585.1"/>
    <property type="molecule type" value="Genomic_DNA"/>
</dbReference>
<reference evidence="1" key="1">
    <citation type="journal article" date="2019" name="Sci. Rep.">
        <title>Draft genome of Tanacetum cinerariifolium, the natural source of mosquito coil.</title>
        <authorList>
            <person name="Yamashiro T."/>
            <person name="Shiraishi A."/>
            <person name="Satake H."/>
            <person name="Nakayama K."/>
        </authorList>
    </citation>
    <scope>NUCLEOTIDE SEQUENCE</scope>
</reference>
<protein>
    <submittedName>
        <fullName evidence="1">Uncharacterized protein</fullName>
    </submittedName>
</protein>